<gene>
    <name evidence="1" type="ORF">NGB36_00370</name>
</gene>
<accession>A0ABT1PN70</accession>
<dbReference type="Proteomes" id="UP001057702">
    <property type="component" value="Unassembled WGS sequence"/>
</dbReference>
<protein>
    <submittedName>
        <fullName evidence="1">Uncharacterized protein</fullName>
    </submittedName>
</protein>
<evidence type="ECO:0000313" key="2">
    <source>
        <dbReference type="Proteomes" id="UP001057702"/>
    </source>
</evidence>
<keyword evidence="2" id="KW-1185">Reference proteome</keyword>
<proteinExistence type="predicted"/>
<comment type="caution">
    <text evidence="1">The sequence shown here is derived from an EMBL/GenBank/DDBJ whole genome shotgun (WGS) entry which is preliminary data.</text>
</comment>
<dbReference type="RefSeq" id="WP_255917964.1">
    <property type="nucleotide sequence ID" value="NZ_JANFNG010000001.1"/>
</dbReference>
<name>A0ABT1PN70_9ACTN</name>
<reference evidence="1" key="1">
    <citation type="submission" date="2022-06" db="EMBL/GenBank/DDBJ databases">
        <title>Draft genome sequence of Streptomyces sp. RB6PN25 isolated from peat swamp forest in Thailand.</title>
        <authorList>
            <person name="Duangmal K."/>
            <person name="Klaysubun C."/>
        </authorList>
    </citation>
    <scope>NUCLEOTIDE SEQUENCE</scope>
    <source>
        <strain evidence="1">RB6PN25</strain>
    </source>
</reference>
<sequence>MFRLSWAITLIFSLGMLTGILVVTRDLAETNAIFKDGVVQAEKVNSTTDTALGATGQLPPADKAIGQGLPQVVDVLGSLSKAQTTLGTLGNQLGNLGTVLTRADPPLVGIIGAAQQSTNQANAAAAPAASIVRLLAQADQRVQALAPLLDQTAARARNINSKLHVLMLLPGSGGG</sequence>
<evidence type="ECO:0000313" key="1">
    <source>
        <dbReference type="EMBL" id="MCQ4079109.1"/>
    </source>
</evidence>
<organism evidence="1 2">
    <name type="scientific">Streptomyces humicola</name>
    <dbReference type="NCBI Taxonomy" id="2953240"/>
    <lineage>
        <taxon>Bacteria</taxon>
        <taxon>Bacillati</taxon>
        <taxon>Actinomycetota</taxon>
        <taxon>Actinomycetes</taxon>
        <taxon>Kitasatosporales</taxon>
        <taxon>Streptomycetaceae</taxon>
        <taxon>Streptomyces</taxon>
    </lineage>
</organism>
<dbReference type="EMBL" id="JANFNG010000001">
    <property type="protein sequence ID" value="MCQ4079109.1"/>
    <property type="molecule type" value="Genomic_DNA"/>
</dbReference>